<evidence type="ECO:0000256" key="5">
    <source>
        <dbReference type="ARBA" id="ARBA00023098"/>
    </source>
</evidence>
<dbReference type="SUPFAM" id="SSF47336">
    <property type="entry name" value="ACP-like"/>
    <property type="match status" value="1"/>
</dbReference>
<keyword evidence="1" id="KW-0596">Phosphopantetheine</keyword>
<sequence length="78" mass="8650">MDVEEKVKSVFQKVLDIQSDEIKLDDKLENDLGIDSTEMVEISVALKKEFGVEVGDNELKKSHSFNEIVGILKGKGAV</sequence>
<dbReference type="Pfam" id="PF00550">
    <property type="entry name" value="PP-binding"/>
    <property type="match status" value="1"/>
</dbReference>
<evidence type="ECO:0000256" key="1">
    <source>
        <dbReference type="ARBA" id="ARBA00022450"/>
    </source>
</evidence>
<name>A0A3B1CWC5_9ZZZZ</name>
<dbReference type="PANTHER" id="PTHR20863:SF76">
    <property type="entry name" value="CARRIER DOMAIN-CONTAINING PROTEIN"/>
    <property type="match status" value="1"/>
</dbReference>
<reference evidence="8" key="1">
    <citation type="submission" date="2018-06" db="EMBL/GenBank/DDBJ databases">
        <authorList>
            <person name="Zhirakovskaya E."/>
        </authorList>
    </citation>
    <scope>NUCLEOTIDE SEQUENCE</scope>
</reference>
<evidence type="ECO:0000259" key="7">
    <source>
        <dbReference type="PROSITE" id="PS50075"/>
    </source>
</evidence>
<dbReference type="Gene3D" id="1.10.1200.10">
    <property type="entry name" value="ACP-like"/>
    <property type="match status" value="1"/>
</dbReference>
<keyword evidence="3" id="KW-0597">Phosphoprotein</keyword>
<dbReference type="PANTHER" id="PTHR20863">
    <property type="entry name" value="ACYL CARRIER PROTEIN"/>
    <property type="match status" value="1"/>
</dbReference>
<dbReference type="EMBL" id="UOGJ01000020">
    <property type="protein sequence ID" value="VAX34946.1"/>
    <property type="molecule type" value="Genomic_DNA"/>
</dbReference>
<dbReference type="InterPro" id="IPR036736">
    <property type="entry name" value="ACP-like_sf"/>
</dbReference>
<evidence type="ECO:0000256" key="2">
    <source>
        <dbReference type="ARBA" id="ARBA00022516"/>
    </source>
</evidence>
<proteinExistence type="predicted"/>
<evidence type="ECO:0000313" key="8">
    <source>
        <dbReference type="EMBL" id="VAX34946.1"/>
    </source>
</evidence>
<dbReference type="InterPro" id="IPR006162">
    <property type="entry name" value="Ppantetheine_attach_site"/>
</dbReference>
<evidence type="ECO:0000256" key="3">
    <source>
        <dbReference type="ARBA" id="ARBA00022553"/>
    </source>
</evidence>
<dbReference type="GO" id="GO:0000036">
    <property type="term" value="F:acyl carrier activity"/>
    <property type="evidence" value="ECO:0007669"/>
    <property type="project" value="TreeGrafter"/>
</dbReference>
<keyword evidence="2" id="KW-0444">Lipid biosynthesis</keyword>
<keyword evidence="6" id="KW-0275">Fatty acid biosynthesis</keyword>
<feature type="domain" description="Carrier" evidence="7">
    <location>
        <begin position="1"/>
        <end position="76"/>
    </location>
</feature>
<gene>
    <name evidence="8" type="ORF">MNBD_UNCLBAC01-687</name>
</gene>
<keyword evidence="5" id="KW-0443">Lipid metabolism</keyword>
<dbReference type="PROSITE" id="PS00012">
    <property type="entry name" value="PHOSPHOPANTETHEINE"/>
    <property type="match status" value="1"/>
</dbReference>
<dbReference type="GO" id="GO:0000035">
    <property type="term" value="F:acyl binding"/>
    <property type="evidence" value="ECO:0007669"/>
    <property type="project" value="TreeGrafter"/>
</dbReference>
<accession>A0A3B1CWC5</accession>
<evidence type="ECO:0000256" key="6">
    <source>
        <dbReference type="ARBA" id="ARBA00023160"/>
    </source>
</evidence>
<dbReference type="PROSITE" id="PS50075">
    <property type="entry name" value="CARRIER"/>
    <property type="match status" value="1"/>
</dbReference>
<dbReference type="InterPro" id="IPR009081">
    <property type="entry name" value="PP-bd_ACP"/>
</dbReference>
<evidence type="ECO:0000256" key="4">
    <source>
        <dbReference type="ARBA" id="ARBA00022832"/>
    </source>
</evidence>
<keyword evidence="4" id="KW-0276">Fatty acid metabolism</keyword>
<dbReference type="AlphaFoldDB" id="A0A3B1CWC5"/>
<dbReference type="InterPro" id="IPR003231">
    <property type="entry name" value="ACP"/>
</dbReference>
<protein>
    <recommendedName>
        <fullName evidence="7">Carrier domain-containing protein</fullName>
    </recommendedName>
</protein>
<organism evidence="8">
    <name type="scientific">hydrothermal vent metagenome</name>
    <dbReference type="NCBI Taxonomy" id="652676"/>
    <lineage>
        <taxon>unclassified sequences</taxon>
        <taxon>metagenomes</taxon>
        <taxon>ecological metagenomes</taxon>
    </lineage>
</organism>